<feature type="binding site" evidence="7">
    <location>
        <position position="44"/>
    </location>
    <ligand>
        <name>ATP</name>
        <dbReference type="ChEBI" id="CHEBI:30616"/>
    </ligand>
</feature>
<dbReference type="HAMAP" id="MF_01683">
    <property type="entry name" value="Salvage_MtnK"/>
    <property type="match status" value="1"/>
</dbReference>
<proteinExistence type="inferred from homology"/>
<dbReference type="RefSeq" id="WP_377926619.1">
    <property type="nucleotide sequence ID" value="NZ_JBHUEM010000003.1"/>
</dbReference>
<dbReference type="PANTHER" id="PTHR34273">
    <property type="entry name" value="METHYLTHIORIBOSE KINASE"/>
    <property type="match status" value="1"/>
</dbReference>
<gene>
    <name evidence="7 9" type="primary">mtnK</name>
    <name evidence="9" type="ORF">ACFSCX_03000</name>
</gene>
<evidence type="ECO:0000256" key="2">
    <source>
        <dbReference type="ARBA" id="ARBA00011738"/>
    </source>
</evidence>
<evidence type="ECO:0000256" key="4">
    <source>
        <dbReference type="ARBA" id="ARBA00022741"/>
    </source>
</evidence>
<name>A0ABW4LM45_9BACI</name>
<dbReference type="SUPFAM" id="SSF56112">
    <property type="entry name" value="Protein kinase-like (PK-like)"/>
    <property type="match status" value="1"/>
</dbReference>
<feature type="binding site" evidence="7">
    <location>
        <position position="61"/>
    </location>
    <ligand>
        <name>ATP</name>
        <dbReference type="ChEBI" id="CHEBI:30616"/>
    </ligand>
</feature>
<dbReference type="EMBL" id="JBHUEM010000003">
    <property type="protein sequence ID" value="MFD1735521.1"/>
    <property type="molecule type" value="Genomic_DNA"/>
</dbReference>
<keyword evidence="10" id="KW-1185">Reference proteome</keyword>
<comment type="similarity">
    <text evidence="1 7">Belongs to the methylthioribose kinase family.</text>
</comment>
<keyword evidence="7" id="KW-0028">Amino-acid biosynthesis</keyword>
<evidence type="ECO:0000256" key="6">
    <source>
        <dbReference type="ARBA" id="ARBA00022840"/>
    </source>
</evidence>
<dbReference type="Proteomes" id="UP001597214">
    <property type="component" value="Unassembled WGS sequence"/>
</dbReference>
<evidence type="ECO:0000256" key="3">
    <source>
        <dbReference type="ARBA" id="ARBA00022679"/>
    </source>
</evidence>
<dbReference type="InterPro" id="IPR011009">
    <property type="entry name" value="Kinase-like_dom_sf"/>
</dbReference>
<dbReference type="EC" id="2.7.1.100" evidence="7"/>
<reference evidence="10" key="1">
    <citation type="journal article" date="2019" name="Int. J. Syst. Evol. Microbiol.">
        <title>The Global Catalogue of Microorganisms (GCM) 10K type strain sequencing project: providing services to taxonomists for standard genome sequencing and annotation.</title>
        <authorList>
            <consortium name="The Broad Institute Genomics Platform"/>
            <consortium name="The Broad Institute Genome Sequencing Center for Infectious Disease"/>
            <person name="Wu L."/>
            <person name="Ma J."/>
        </authorList>
    </citation>
    <scope>NUCLEOTIDE SEQUENCE [LARGE SCALE GENOMIC DNA]</scope>
    <source>
        <strain evidence="10">CCUG 49339</strain>
    </source>
</reference>
<feature type="binding site" evidence="7">
    <location>
        <position position="340"/>
    </location>
    <ligand>
        <name>substrate</name>
    </ligand>
</feature>
<feature type="binding site" evidence="7">
    <location>
        <begin position="250"/>
        <end position="252"/>
    </location>
    <ligand>
        <name>ATP</name>
        <dbReference type="ChEBI" id="CHEBI:30616"/>
    </ligand>
</feature>
<sequence length="398" mass="45502">MELTKEYTYEPLTEETATTLAIRLGLFRNDVTLTCKEIGDGNLNLIFHIRDEVNNQGIIIKQALPYAKVVGESWPLTINRNKIERDALHVFGQYVPEFVPKVYYSDETLAIMIMEDLSHLVIARKGLINNAHYPVLAKHIGVYLAKTLFYTSDFALDPQEKKKLVKQFSNPELCKITEDLVFTDPFFNHETNNFEDELTPSVHQIWENIKLKQEVAKLKKKFVTTGEALLHGDLHTGSIFASESQTKVIDPEFAFYGPIGFDVGQFIANLLLNALSKPEHERLKLYDQIIETWNTFKETFTTSWVQDSIEIYTKIEGYLDFTLSQIFEDTIGFAGCEMIRRTIGLAHVADLDGIEKLNDRLIAKTNALSLGTELILNRDSIYSVEELIVFIRSVLQHD</sequence>
<comment type="catalytic activity">
    <reaction evidence="7">
        <text>5-(methylsulfanyl)-D-ribose + ATP = 5-(methylsulfanyl)-alpha-D-ribose 1-phosphate + ADP + H(+)</text>
        <dbReference type="Rhea" id="RHEA:22312"/>
        <dbReference type="ChEBI" id="CHEBI:15378"/>
        <dbReference type="ChEBI" id="CHEBI:30616"/>
        <dbReference type="ChEBI" id="CHEBI:58533"/>
        <dbReference type="ChEBI" id="CHEBI:78440"/>
        <dbReference type="ChEBI" id="CHEBI:456216"/>
        <dbReference type="EC" id="2.7.1.100"/>
    </reaction>
</comment>
<comment type="function">
    <text evidence="7">Catalyzes the phosphorylation of methylthioribose into methylthioribose-1-phosphate.</text>
</comment>
<evidence type="ECO:0000313" key="10">
    <source>
        <dbReference type="Proteomes" id="UP001597214"/>
    </source>
</evidence>
<feature type="binding site" evidence="7">
    <location>
        <begin position="115"/>
        <end position="117"/>
    </location>
    <ligand>
        <name>ATP</name>
        <dbReference type="ChEBI" id="CHEBI:30616"/>
    </ligand>
</feature>
<keyword evidence="6 7" id="KW-0067">ATP-binding</keyword>
<keyword evidence="3 7" id="KW-0808">Transferase</keyword>
<keyword evidence="5 7" id="KW-0418">Kinase</keyword>
<dbReference type="Gene3D" id="3.30.200.20">
    <property type="entry name" value="Phosphorylase Kinase, domain 1"/>
    <property type="match status" value="1"/>
</dbReference>
<dbReference type="InterPro" id="IPR002575">
    <property type="entry name" value="Aminoglycoside_PTrfase"/>
</dbReference>
<protein>
    <recommendedName>
        <fullName evidence="7">Methylthioribose kinase</fullName>
        <shortName evidence="7">MTR kinase</shortName>
        <ecNumber evidence="7">2.7.1.100</ecNumber>
    </recommendedName>
</protein>
<evidence type="ECO:0000256" key="5">
    <source>
        <dbReference type="ARBA" id="ARBA00022777"/>
    </source>
</evidence>
<evidence type="ECO:0000259" key="8">
    <source>
        <dbReference type="Pfam" id="PF01636"/>
    </source>
</evidence>
<comment type="subunit">
    <text evidence="2 7">Homodimer.</text>
</comment>
<comment type="pathway">
    <text evidence="7">Amino-acid biosynthesis; L-methionine biosynthesis via salvage pathway; S-methyl-5-thio-alpha-D-ribose 1-phosphate from S-methyl-5'-thioadenosine (hydrolase route): step 2/2.</text>
</comment>
<dbReference type="PANTHER" id="PTHR34273:SF2">
    <property type="entry name" value="METHYLTHIORIBOSE KINASE"/>
    <property type="match status" value="1"/>
</dbReference>
<dbReference type="Gene3D" id="3.90.1200.10">
    <property type="match status" value="1"/>
</dbReference>
<comment type="caution">
    <text evidence="9">The sequence shown here is derived from an EMBL/GenBank/DDBJ whole genome shotgun (WGS) entry which is preliminary data.</text>
</comment>
<keyword evidence="4 7" id="KW-0547">Nucleotide-binding</keyword>
<evidence type="ECO:0000313" key="9">
    <source>
        <dbReference type="EMBL" id="MFD1735521.1"/>
    </source>
</evidence>
<dbReference type="InterPro" id="IPR009212">
    <property type="entry name" value="Methylthioribose_kinase"/>
</dbReference>
<dbReference type="PIRSF" id="PIRSF031134">
    <property type="entry name" value="MTRK"/>
    <property type="match status" value="1"/>
</dbReference>
<dbReference type="NCBIfam" id="TIGR01767">
    <property type="entry name" value="MTRK"/>
    <property type="match status" value="1"/>
</dbReference>
<organism evidence="9 10">
    <name type="scientific">Bacillus salitolerans</name>
    <dbReference type="NCBI Taxonomy" id="1437434"/>
    <lineage>
        <taxon>Bacteria</taxon>
        <taxon>Bacillati</taxon>
        <taxon>Bacillota</taxon>
        <taxon>Bacilli</taxon>
        <taxon>Bacillales</taxon>
        <taxon>Bacillaceae</taxon>
        <taxon>Bacillus</taxon>
    </lineage>
</organism>
<keyword evidence="7" id="KW-0486">Methionine biosynthesis</keyword>
<accession>A0ABW4LM45</accession>
<dbReference type="Pfam" id="PF01636">
    <property type="entry name" value="APH"/>
    <property type="match status" value="1"/>
</dbReference>
<dbReference type="GO" id="GO:0046522">
    <property type="term" value="F:S-methyl-5-thioribose kinase activity"/>
    <property type="evidence" value="ECO:0007669"/>
    <property type="project" value="UniProtKB-EC"/>
</dbReference>
<evidence type="ECO:0000256" key="7">
    <source>
        <dbReference type="HAMAP-Rule" id="MF_01683"/>
    </source>
</evidence>
<evidence type="ECO:0000256" key="1">
    <source>
        <dbReference type="ARBA" id="ARBA00010165"/>
    </source>
</evidence>
<feature type="binding site" evidence="7">
    <location>
        <position position="233"/>
    </location>
    <ligand>
        <name>substrate</name>
    </ligand>
</feature>
<feature type="domain" description="Aminoglycoside phosphotransferase" evidence="8">
    <location>
        <begin position="84"/>
        <end position="268"/>
    </location>
</feature>